<dbReference type="InterPro" id="IPR025158">
    <property type="entry name" value="Mg_chelat-rel_C"/>
</dbReference>
<dbReference type="Proteomes" id="UP001651880">
    <property type="component" value="Unassembled WGS sequence"/>
</dbReference>
<dbReference type="InterPro" id="IPR003593">
    <property type="entry name" value="AAA+_ATPase"/>
</dbReference>
<comment type="similarity">
    <text evidence="1">Belongs to the Mg-chelatase subunits D/I family. ComM subfamily.</text>
</comment>
<keyword evidence="2" id="KW-0547">Nucleotide-binding</keyword>
<dbReference type="Pfam" id="PF13541">
    <property type="entry name" value="ChlI"/>
    <property type="match status" value="1"/>
</dbReference>
<dbReference type="InterPro" id="IPR001208">
    <property type="entry name" value="MCM_dom"/>
</dbReference>
<dbReference type="PANTHER" id="PTHR32039:SF7">
    <property type="entry name" value="COMPETENCE PROTEIN COMM"/>
    <property type="match status" value="1"/>
</dbReference>
<dbReference type="InterPro" id="IPR020568">
    <property type="entry name" value="Ribosomal_Su5_D2-typ_SF"/>
</dbReference>
<dbReference type="RefSeq" id="WP_255225526.1">
    <property type="nucleotide sequence ID" value="NZ_JAJEKE010000001.1"/>
</dbReference>
<dbReference type="SUPFAM" id="SSF52540">
    <property type="entry name" value="P-loop containing nucleoside triphosphate hydrolases"/>
    <property type="match status" value="1"/>
</dbReference>
<dbReference type="Pfam" id="PF01078">
    <property type="entry name" value="Mg_chelatase"/>
    <property type="match status" value="1"/>
</dbReference>
<evidence type="ECO:0000256" key="3">
    <source>
        <dbReference type="ARBA" id="ARBA00022840"/>
    </source>
</evidence>
<dbReference type="SMART" id="SM00382">
    <property type="entry name" value="AAA"/>
    <property type="match status" value="1"/>
</dbReference>
<sequence>MIHKVNSCSIYGINGYIVEVEVDLSNGLPGFDIVGLPDATVKESKERVRAAIKNSELQFPQKRITINLAPANIKKEGSVFDLAIAAGLLVSSMYFPEAEVNSTVFLGELSLDGTVKGVKGILPMCMEAKRQGFTRIITSNESSQEAALVSGIDVIGVNNLIEIVDFLNGSLSIEPTVSSLEQQLLTKFDDWDFKDVKGQHTVKRALEIAAAGSHNVLMIGPPGSGKTMLARRLPSILPDMSFEESLEVTKIYSVAGLLKENESMIFKRPFRSPHHTISAASLVGGGRIPKPGEVSLSHFGVLFLDEMPEFPKHVLEVLRQPLEDECVTISRVNGTITYPAKFMLIASVNPCPCGYFGDESNRCSCSASQIKNYIGKISGPLMDRIDLHVEVKPVKFNDLSDEIKSESSSSIKARINKAREIQMKRYSKDGIYFNSQLKPRQINLYCKIGAEEKAILKTAFEKFNLSARAFNRILKVARTIADLEGSENINTGHIAEAIQHRSLDKKYML</sequence>
<keyword evidence="3" id="KW-0067">ATP-binding</keyword>
<dbReference type="EMBL" id="JAJEKE010000001">
    <property type="protein sequence ID" value="MCQ1528014.1"/>
    <property type="molecule type" value="Genomic_DNA"/>
</dbReference>
<dbReference type="PANTHER" id="PTHR32039">
    <property type="entry name" value="MAGNESIUM-CHELATASE SUBUNIT CHLI"/>
    <property type="match status" value="1"/>
</dbReference>
<evidence type="ECO:0000256" key="2">
    <source>
        <dbReference type="ARBA" id="ARBA00022741"/>
    </source>
</evidence>
<evidence type="ECO:0000313" key="5">
    <source>
        <dbReference type="EMBL" id="MCQ1528014.1"/>
    </source>
</evidence>
<dbReference type="InterPro" id="IPR027417">
    <property type="entry name" value="P-loop_NTPase"/>
</dbReference>
<reference evidence="5 6" key="1">
    <citation type="submission" date="2021-10" db="EMBL/GenBank/DDBJ databases">
        <title>Lutispora strain m25 sp. nov., a thermophilic, non-spore-forming bacterium isolated from a lab-scale methanogenic bioreactor digesting anaerobic sludge.</title>
        <authorList>
            <person name="El Houari A."/>
            <person name="Mcdonald J."/>
        </authorList>
    </citation>
    <scope>NUCLEOTIDE SEQUENCE [LARGE SCALE GENOMIC DNA]</scope>
    <source>
        <strain evidence="6">m25</strain>
    </source>
</reference>
<evidence type="ECO:0000259" key="4">
    <source>
        <dbReference type="SMART" id="SM00382"/>
    </source>
</evidence>
<dbReference type="SUPFAM" id="SSF54211">
    <property type="entry name" value="Ribosomal protein S5 domain 2-like"/>
    <property type="match status" value="1"/>
</dbReference>
<evidence type="ECO:0000313" key="6">
    <source>
        <dbReference type="Proteomes" id="UP001651880"/>
    </source>
</evidence>
<dbReference type="InterPro" id="IPR045006">
    <property type="entry name" value="CHLI-like"/>
</dbReference>
<dbReference type="Gene3D" id="3.40.50.300">
    <property type="entry name" value="P-loop containing nucleotide triphosphate hydrolases"/>
    <property type="match status" value="1"/>
</dbReference>
<protein>
    <submittedName>
        <fullName evidence="5">YifB family Mg chelatase-like AAA ATPase</fullName>
    </submittedName>
</protein>
<dbReference type="NCBIfam" id="TIGR00368">
    <property type="entry name" value="YifB family Mg chelatase-like AAA ATPase"/>
    <property type="match status" value="1"/>
</dbReference>
<dbReference type="InterPro" id="IPR000523">
    <property type="entry name" value="Mg_chelatse_chII-like_cat_dom"/>
</dbReference>
<proteinExistence type="inferred from homology"/>
<keyword evidence="6" id="KW-1185">Reference proteome</keyword>
<dbReference type="PRINTS" id="PR01657">
    <property type="entry name" value="MCMFAMILY"/>
</dbReference>
<dbReference type="Gene3D" id="3.30.230.10">
    <property type="match status" value="1"/>
</dbReference>
<comment type="caution">
    <text evidence="5">The sequence shown here is derived from an EMBL/GenBank/DDBJ whole genome shotgun (WGS) entry which is preliminary data.</text>
</comment>
<evidence type="ECO:0000256" key="1">
    <source>
        <dbReference type="ARBA" id="ARBA00006354"/>
    </source>
</evidence>
<dbReference type="InterPro" id="IPR004482">
    <property type="entry name" value="Mg_chelat-rel"/>
</dbReference>
<dbReference type="Pfam" id="PF13335">
    <property type="entry name" value="Mg_chelatase_C"/>
    <property type="match status" value="1"/>
</dbReference>
<accession>A0ABT1N9T7</accession>
<name>A0ABT1N9T7_9FIRM</name>
<feature type="domain" description="AAA+ ATPase" evidence="4">
    <location>
        <begin position="212"/>
        <end position="395"/>
    </location>
</feature>
<organism evidence="5 6">
    <name type="scientific">Lutispora saccharofermentans</name>
    <dbReference type="NCBI Taxonomy" id="3024236"/>
    <lineage>
        <taxon>Bacteria</taxon>
        <taxon>Bacillati</taxon>
        <taxon>Bacillota</taxon>
        <taxon>Clostridia</taxon>
        <taxon>Lutisporales</taxon>
        <taxon>Lutisporaceae</taxon>
        <taxon>Lutispora</taxon>
    </lineage>
</organism>
<dbReference type="InterPro" id="IPR014721">
    <property type="entry name" value="Ribsml_uS5_D2-typ_fold_subgr"/>
</dbReference>
<gene>
    <name evidence="5" type="ORF">LJD61_00415</name>
</gene>